<reference evidence="2 5" key="1">
    <citation type="submission" date="2016-11" db="EMBL/GenBank/DDBJ databases">
        <title>Whole genomes of Flavobacteriaceae.</title>
        <authorList>
            <person name="Stine C."/>
            <person name="Li C."/>
            <person name="Tadesse D."/>
        </authorList>
    </citation>
    <scope>NUCLEOTIDE SEQUENCE [LARGE SCALE GENOMIC DNA]</scope>
    <source>
        <strain evidence="2 5">DSM 21068</strain>
    </source>
</reference>
<feature type="region of interest" description="Disordered" evidence="1">
    <location>
        <begin position="113"/>
        <end position="139"/>
    </location>
</feature>
<evidence type="ECO:0000313" key="3">
    <source>
        <dbReference type="EMBL" id="SIS68633.1"/>
    </source>
</evidence>
<feature type="compositionally biased region" description="Polar residues" evidence="1">
    <location>
        <begin position="114"/>
        <end position="130"/>
    </location>
</feature>
<organism evidence="3 4">
    <name type="scientific">Chryseobacterium piscicola</name>
    <dbReference type="NCBI Taxonomy" id="551459"/>
    <lineage>
        <taxon>Bacteria</taxon>
        <taxon>Pseudomonadati</taxon>
        <taxon>Bacteroidota</taxon>
        <taxon>Flavobacteriia</taxon>
        <taxon>Flavobacteriales</taxon>
        <taxon>Weeksellaceae</taxon>
        <taxon>Chryseobacterium group</taxon>
        <taxon>Chryseobacterium</taxon>
    </lineage>
</organism>
<dbReference type="STRING" id="551459.SAMN05421796_10213"/>
<dbReference type="Proteomes" id="UP000238314">
    <property type="component" value="Unassembled WGS sequence"/>
</dbReference>
<proteinExistence type="predicted"/>
<dbReference type="EMBL" id="FTOJ01000002">
    <property type="protein sequence ID" value="SIS68633.1"/>
    <property type="molecule type" value="Genomic_DNA"/>
</dbReference>
<keyword evidence="5" id="KW-1185">Reference proteome</keyword>
<dbReference type="EMBL" id="MUGO01000002">
    <property type="protein sequence ID" value="PQA97352.1"/>
    <property type="molecule type" value="Genomic_DNA"/>
</dbReference>
<evidence type="ECO:0000313" key="4">
    <source>
        <dbReference type="Proteomes" id="UP000186246"/>
    </source>
</evidence>
<protein>
    <submittedName>
        <fullName evidence="3">Uncharacterized protein</fullName>
    </submittedName>
</protein>
<dbReference type="RefSeq" id="WP_076450186.1">
    <property type="nucleotide sequence ID" value="NZ_FTOJ01000002.1"/>
</dbReference>
<accession>A0A1N7L4A2</accession>
<name>A0A1N7L4A2_9FLAO</name>
<reference evidence="3" key="3">
    <citation type="submission" date="2017-01" db="EMBL/GenBank/DDBJ databases">
        <authorList>
            <person name="Mah S.A."/>
            <person name="Swanson W.J."/>
            <person name="Moy G.W."/>
            <person name="Vacquier V.D."/>
        </authorList>
    </citation>
    <scope>NUCLEOTIDE SEQUENCE [LARGE SCALE GENOMIC DNA]</scope>
    <source>
        <strain evidence="3">DSM 21068</strain>
    </source>
</reference>
<dbReference type="Proteomes" id="UP000186246">
    <property type="component" value="Unassembled WGS sequence"/>
</dbReference>
<evidence type="ECO:0000313" key="5">
    <source>
        <dbReference type="Proteomes" id="UP000238314"/>
    </source>
</evidence>
<dbReference type="AlphaFoldDB" id="A0A1N7L4A2"/>
<sequence length="222" mass="25086">MMIFTQVTKIETSFHAVIQKLVFSVLFCLLSIQVSGHSLIWESADESVIFVTKSTTIVNIQASEDYTISNQNTESIASEPIVFVTKGTTIVNLQVSENYDIINLNEKREANDAASKQSSLKRTQQPTSVAPQKGIKQKQSLPENRNIVFENIPSKDTYERSLKFNTNVIVPTSHQQYGKTIVLNSIFYSFICTYSDDKISETVISLKKSYFFNSFFARPPPM</sequence>
<evidence type="ECO:0000313" key="2">
    <source>
        <dbReference type="EMBL" id="PQA97352.1"/>
    </source>
</evidence>
<reference evidence="4" key="2">
    <citation type="submission" date="2017-01" db="EMBL/GenBank/DDBJ databases">
        <authorList>
            <person name="Varghese N."/>
            <person name="Submissions S."/>
        </authorList>
    </citation>
    <scope>NUCLEOTIDE SEQUENCE [LARGE SCALE GENOMIC DNA]</scope>
    <source>
        <strain evidence="4">DSM 21068</strain>
    </source>
</reference>
<evidence type="ECO:0000256" key="1">
    <source>
        <dbReference type="SAM" id="MobiDB-lite"/>
    </source>
</evidence>
<gene>
    <name evidence="2" type="ORF">B0A70_01405</name>
    <name evidence="3" type="ORF">SAMN05421796_10213</name>
</gene>